<evidence type="ECO:0000313" key="12">
    <source>
        <dbReference type="Proteomes" id="UP000281738"/>
    </source>
</evidence>
<dbReference type="InterPro" id="IPR007829">
    <property type="entry name" value="TM2"/>
</dbReference>
<evidence type="ECO:0000256" key="5">
    <source>
        <dbReference type="ARBA" id="ARBA00023136"/>
    </source>
</evidence>
<keyword evidence="2 8" id="KW-0812">Transmembrane</keyword>
<comment type="subcellular location">
    <subcellularLocation>
        <location evidence="1">Membrane</location>
        <topology evidence="1">Multi-pass membrane protein</topology>
    </subcellularLocation>
</comment>
<comment type="caution">
    <text evidence="11">The sequence shown here is derived from an EMBL/GenBank/DDBJ whole genome shotgun (WGS) entry which is preliminary data.</text>
</comment>
<dbReference type="Pfam" id="PF05154">
    <property type="entry name" value="TM2"/>
    <property type="match status" value="1"/>
</dbReference>
<evidence type="ECO:0000256" key="3">
    <source>
        <dbReference type="ARBA" id="ARBA00022729"/>
    </source>
</evidence>
<dbReference type="Pfam" id="PF14237">
    <property type="entry name" value="GYF_2"/>
    <property type="match status" value="1"/>
</dbReference>
<accession>A0A3N2CX51</accession>
<gene>
    <name evidence="11" type="ORF">EDD33_2963</name>
</gene>
<dbReference type="InterPro" id="IPR025640">
    <property type="entry name" value="GYF_2"/>
</dbReference>
<organism evidence="11 12">
    <name type="scientific">Nocardioides aurantiacus</name>
    <dbReference type="NCBI Taxonomy" id="86796"/>
    <lineage>
        <taxon>Bacteria</taxon>
        <taxon>Bacillati</taxon>
        <taxon>Actinomycetota</taxon>
        <taxon>Actinomycetes</taxon>
        <taxon>Propionibacteriales</taxon>
        <taxon>Nocardioidaceae</taxon>
        <taxon>Nocardioides</taxon>
    </lineage>
</organism>
<sequence length="164" mass="17290">MTQSDQPDPSYDPHAGGGQAGSGYGGGQGGYDQGYGQPGVPAPTQGSFMLAHLGQEYGPYGFQQLQQMALAGQLKGDATLRESTQGGWFPAKQLPGLFSHREWLTATLLSAFLGGFGVDRFYLGQTGLGILKLLTLGGCGIWSLIDFILILLRKVPDADGRPLA</sequence>
<keyword evidence="3" id="KW-0732">Signal</keyword>
<keyword evidence="6" id="KW-0325">Glycoprotein</keyword>
<evidence type="ECO:0000256" key="4">
    <source>
        <dbReference type="ARBA" id="ARBA00022989"/>
    </source>
</evidence>
<proteinExistence type="predicted"/>
<keyword evidence="5 8" id="KW-0472">Membrane</keyword>
<evidence type="ECO:0000256" key="8">
    <source>
        <dbReference type="SAM" id="Phobius"/>
    </source>
</evidence>
<dbReference type="Proteomes" id="UP000281738">
    <property type="component" value="Unassembled WGS sequence"/>
</dbReference>
<evidence type="ECO:0000256" key="2">
    <source>
        <dbReference type="ARBA" id="ARBA00022692"/>
    </source>
</evidence>
<evidence type="ECO:0000256" key="6">
    <source>
        <dbReference type="ARBA" id="ARBA00023180"/>
    </source>
</evidence>
<feature type="transmembrane region" description="Helical" evidence="8">
    <location>
        <begin position="129"/>
        <end position="152"/>
    </location>
</feature>
<dbReference type="RefSeq" id="WP_211332559.1">
    <property type="nucleotide sequence ID" value="NZ_RKHO01000001.1"/>
</dbReference>
<dbReference type="AlphaFoldDB" id="A0A3N2CX51"/>
<feature type="domain" description="GYF" evidence="10">
    <location>
        <begin position="51"/>
        <end position="97"/>
    </location>
</feature>
<reference evidence="11 12" key="1">
    <citation type="submission" date="2018-11" db="EMBL/GenBank/DDBJ databases">
        <title>Sequencing the genomes of 1000 actinobacteria strains.</title>
        <authorList>
            <person name="Klenk H.-P."/>
        </authorList>
    </citation>
    <scope>NUCLEOTIDE SEQUENCE [LARGE SCALE GENOMIC DNA]</scope>
    <source>
        <strain evidence="11 12">DSM 12652</strain>
    </source>
</reference>
<evidence type="ECO:0000259" key="9">
    <source>
        <dbReference type="Pfam" id="PF05154"/>
    </source>
</evidence>
<keyword evidence="4 8" id="KW-1133">Transmembrane helix</keyword>
<feature type="region of interest" description="Disordered" evidence="7">
    <location>
        <begin position="1"/>
        <end position="38"/>
    </location>
</feature>
<evidence type="ECO:0000313" key="11">
    <source>
        <dbReference type="EMBL" id="ROR92079.1"/>
    </source>
</evidence>
<dbReference type="GO" id="GO:0016020">
    <property type="term" value="C:membrane"/>
    <property type="evidence" value="ECO:0007669"/>
    <property type="project" value="UniProtKB-SubCell"/>
</dbReference>
<evidence type="ECO:0000256" key="7">
    <source>
        <dbReference type="SAM" id="MobiDB-lite"/>
    </source>
</evidence>
<protein>
    <submittedName>
        <fullName evidence="11">TM2 domain-containing protein</fullName>
    </submittedName>
</protein>
<dbReference type="PANTHER" id="PTHR21016:SF7">
    <property type="entry name" value="TM2 DOMAIN-CONTAINING PROTEIN 3"/>
    <property type="match status" value="1"/>
</dbReference>
<dbReference type="EMBL" id="RKHO01000001">
    <property type="protein sequence ID" value="ROR92079.1"/>
    <property type="molecule type" value="Genomic_DNA"/>
</dbReference>
<name>A0A3N2CX51_9ACTN</name>
<dbReference type="PANTHER" id="PTHR21016">
    <property type="entry name" value="BETA-AMYLOID BINDING PROTEIN-RELATED"/>
    <property type="match status" value="1"/>
</dbReference>
<feature type="compositionally biased region" description="Gly residues" evidence="7">
    <location>
        <begin position="15"/>
        <end position="37"/>
    </location>
</feature>
<dbReference type="InterPro" id="IPR050932">
    <property type="entry name" value="TM2D1-3-like"/>
</dbReference>
<evidence type="ECO:0000259" key="10">
    <source>
        <dbReference type="Pfam" id="PF14237"/>
    </source>
</evidence>
<keyword evidence="12" id="KW-1185">Reference proteome</keyword>
<feature type="domain" description="TM2" evidence="9">
    <location>
        <begin position="101"/>
        <end position="148"/>
    </location>
</feature>
<evidence type="ECO:0000256" key="1">
    <source>
        <dbReference type="ARBA" id="ARBA00004141"/>
    </source>
</evidence>